<dbReference type="HOGENOM" id="CLU_2699273_0_0_10"/>
<proteinExistence type="predicted"/>
<dbReference type="KEGG" id="fco:FCOL_03100"/>
<sequence length="73" mass="8279">MLIGVNHDKNLSLYAFFERANVTISFFLSIEGNPISGMNIRNTAACSGAYDVFISQFKLNDSFDDYFLLCLWV</sequence>
<protein>
    <submittedName>
        <fullName evidence="1">Uncharacterized protein</fullName>
    </submittedName>
</protein>
<evidence type="ECO:0000313" key="1">
    <source>
        <dbReference type="EMBL" id="AEW85465.1"/>
    </source>
</evidence>
<dbReference type="Proteomes" id="UP000005638">
    <property type="component" value="Chromosome"/>
</dbReference>
<dbReference type="AlphaFoldDB" id="G8X554"/>
<reference evidence="1 2" key="1">
    <citation type="journal article" date="2012" name="J. Bacteriol.">
        <title>Genome Sequence of the Fish Pathogen Flavobacterium columnare ATCC 49512.</title>
        <authorList>
            <person name="Tekedar H.C."/>
            <person name="Karsi A."/>
            <person name="Gillaspy A.F."/>
            <person name="Dyer D.W."/>
            <person name="Benton N.R."/>
            <person name="Zaitshik J."/>
            <person name="Vamenta S."/>
            <person name="Banes M.M."/>
            <person name="Gulsoy N."/>
            <person name="Aboko-Cole M."/>
            <person name="Waldbieser G.C."/>
            <person name="Lawrence M.L."/>
        </authorList>
    </citation>
    <scope>NUCLEOTIDE SEQUENCE [LARGE SCALE GENOMIC DNA]</scope>
    <source>
        <strain evidence="2">ATCC 49512 / CIP 103533 / TG 44/87</strain>
    </source>
</reference>
<evidence type="ECO:0000313" key="2">
    <source>
        <dbReference type="Proteomes" id="UP000005638"/>
    </source>
</evidence>
<name>G8X554_FLACA</name>
<dbReference type="EMBL" id="CP003222">
    <property type="protein sequence ID" value="AEW85465.1"/>
    <property type="molecule type" value="Genomic_DNA"/>
</dbReference>
<accession>G8X554</accession>
<gene>
    <name evidence="1" type="ordered locus">FCOL_03100</name>
</gene>
<organism evidence="1 2">
    <name type="scientific">Flavobacterium columnare (strain ATCC 49512 / CIP 103533 / TG 44/87)</name>
    <dbReference type="NCBI Taxonomy" id="1041826"/>
    <lineage>
        <taxon>Bacteria</taxon>
        <taxon>Pseudomonadati</taxon>
        <taxon>Bacteroidota</taxon>
        <taxon>Flavobacteriia</taxon>
        <taxon>Flavobacteriales</taxon>
        <taxon>Flavobacteriaceae</taxon>
        <taxon>Flavobacterium</taxon>
    </lineage>
</organism>
<keyword evidence="2" id="KW-1185">Reference proteome</keyword>